<reference evidence="3" key="1">
    <citation type="submission" date="2022-11" db="UniProtKB">
        <authorList>
            <consortium name="WormBaseParasite"/>
        </authorList>
    </citation>
    <scope>IDENTIFICATION</scope>
</reference>
<evidence type="ECO:0000313" key="2">
    <source>
        <dbReference type="Proteomes" id="UP000887566"/>
    </source>
</evidence>
<organism evidence="2 3">
    <name type="scientific">Plectus sambesii</name>
    <dbReference type="NCBI Taxonomy" id="2011161"/>
    <lineage>
        <taxon>Eukaryota</taxon>
        <taxon>Metazoa</taxon>
        <taxon>Ecdysozoa</taxon>
        <taxon>Nematoda</taxon>
        <taxon>Chromadorea</taxon>
        <taxon>Plectida</taxon>
        <taxon>Plectina</taxon>
        <taxon>Plectoidea</taxon>
        <taxon>Plectidae</taxon>
        <taxon>Plectus</taxon>
    </lineage>
</organism>
<keyword evidence="2" id="KW-1185">Reference proteome</keyword>
<sequence>MYFRMATSDRASSYFIAASCSDNCYLMHAKCLKLHGSEGPYSGHLKVKDDILTAFGLQVTRHRPYEVCCCSEDGCNSASIRSQFGISNVISIAGACIVVFVLLC</sequence>
<dbReference type="SUPFAM" id="SSF57302">
    <property type="entry name" value="Snake toxin-like"/>
    <property type="match status" value="1"/>
</dbReference>
<dbReference type="WBParaSite" id="PSAMB.scaffold1285size33387.g12156.t1">
    <property type="protein sequence ID" value="PSAMB.scaffold1285size33387.g12156.t1"/>
    <property type="gene ID" value="PSAMB.scaffold1285size33387.g12156"/>
</dbReference>
<dbReference type="InterPro" id="IPR045860">
    <property type="entry name" value="Snake_toxin-like_sf"/>
</dbReference>
<dbReference type="Proteomes" id="UP000887566">
    <property type="component" value="Unplaced"/>
</dbReference>
<accession>A0A914UV33</accession>
<dbReference type="AlphaFoldDB" id="A0A914UV33"/>
<keyword evidence="1" id="KW-1133">Transmembrane helix</keyword>
<evidence type="ECO:0000313" key="3">
    <source>
        <dbReference type="WBParaSite" id="PSAMB.scaffold1285size33387.g12156.t1"/>
    </source>
</evidence>
<keyword evidence="1" id="KW-0812">Transmembrane</keyword>
<protein>
    <submittedName>
        <fullName evidence="3">Uncharacterized protein</fullName>
    </submittedName>
</protein>
<evidence type="ECO:0000256" key="1">
    <source>
        <dbReference type="SAM" id="Phobius"/>
    </source>
</evidence>
<name>A0A914UV33_9BILA</name>
<keyword evidence="1" id="KW-0472">Membrane</keyword>
<feature type="transmembrane region" description="Helical" evidence="1">
    <location>
        <begin position="84"/>
        <end position="103"/>
    </location>
</feature>
<proteinExistence type="predicted"/>